<dbReference type="AlphaFoldDB" id="A0AAD7PQW9"/>
<feature type="compositionally biased region" description="Polar residues" evidence="1">
    <location>
        <begin position="208"/>
        <end position="225"/>
    </location>
</feature>
<evidence type="ECO:0000256" key="1">
    <source>
        <dbReference type="SAM" id="MobiDB-lite"/>
    </source>
</evidence>
<proteinExistence type="predicted"/>
<evidence type="ECO:0000313" key="2">
    <source>
        <dbReference type="EMBL" id="KAJ7964886.1"/>
    </source>
</evidence>
<feature type="region of interest" description="Disordered" evidence="1">
    <location>
        <begin position="191"/>
        <end position="225"/>
    </location>
</feature>
<reference evidence="2" key="1">
    <citation type="journal article" date="2023" name="Science">
        <title>Elucidation of the pathway for biosynthesis of saponin adjuvants from the soapbark tree.</title>
        <authorList>
            <person name="Reed J."/>
            <person name="Orme A."/>
            <person name="El-Demerdash A."/>
            <person name="Owen C."/>
            <person name="Martin L.B.B."/>
            <person name="Misra R.C."/>
            <person name="Kikuchi S."/>
            <person name="Rejzek M."/>
            <person name="Martin A.C."/>
            <person name="Harkess A."/>
            <person name="Leebens-Mack J."/>
            <person name="Louveau T."/>
            <person name="Stephenson M.J."/>
            <person name="Osbourn A."/>
        </authorList>
    </citation>
    <scope>NUCLEOTIDE SEQUENCE</scope>
    <source>
        <strain evidence="2">S10</strain>
    </source>
</reference>
<sequence length="237" mass="26623">MEIRHINPLMEDLWSIFHSNRVTLDVSHNNDTEHRIESALLNGTSQALGGGSIKFSDIDTGDGIIDSRGMEHATSDDDETESREVLGDVDVQNLGELSNDFANTFMLDEEIELEQKVLRKNDVSSPRRIDEDDDEMVDNDQDVQRLMIVTQNSDIIESPYNGDKESESISCELASAINDGLYFYEQELKSRRSTRRKNNSGNRDRNLKSSSNALGVSNTKAGQNSTGNNFLRRVCKC</sequence>
<keyword evidence="3" id="KW-1185">Reference proteome</keyword>
<name>A0AAD7PQW9_QUISA</name>
<gene>
    <name evidence="2" type="ORF">O6P43_014620</name>
</gene>
<protein>
    <submittedName>
        <fullName evidence="2">La-related protein 1A</fullName>
    </submittedName>
</protein>
<organism evidence="2 3">
    <name type="scientific">Quillaja saponaria</name>
    <name type="common">Soap bark tree</name>
    <dbReference type="NCBI Taxonomy" id="32244"/>
    <lineage>
        <taxon>Eukaryota</taxon>
        <taxon>Viridiplantae</taxon>
        <taxon>Streptophyta</taxon>
        <taxon>Embryophyta</taxon>
        <taxon>Tracheophyta</taxon>
        <taxon>Spermatophyta</taxon>
        <taxon>Magnoliopsida</taxon>
        <taxon>eudicotyledons</taxon>
        <taxon>Gunneridae</taxon>
        <taxon>Pentapetalae</taxon>
        <taxon>rosids</taxon>
        <taxon>fabids</taxon>
        <taxon>Fabales</taxon>
        <taxon>Quillajaceae</taxon>
        <taxon>Quillaja</taxon>
    </lineage>
</organism>
<evidence type="ECO:0000313" key="3">
    <source>
        <dbReference type="Proteomes" id="UP001163823"/>
    </source>
</evidence>
<comment type="caution">
    <text evidence="2">The sequence shown here is derived from an EMBL/GenBank/DDBJ whole genome shotgun (WGS) entry which is preliminary data.</text>
</comment>
<dbReference type="KEGG" id="qsa:O6P43_014620"/>
<accession>A0AAD7PQW9</accession>
<dbReference type="EMBL" id="JARAOO010000006">
    <property type="protein sequence ID" value="KAJ7964886.1"/>
    <property type="molecule type" value="Genomic_DNA"/>
</dbReference>
<dbReference type="Proteomes" id="UP001163823">
    <property type="component" value="Chromosome 6"/>
</dbReference>